<dbReference type="Proteomes" id="UP001189429">
    <property type="component" value="Unassembled WGS sequence"/>
</dbReference>
<accession>A0ABN9RTE0</accession>
<gene>
    <name evidence="2" type="ORF">PCOR1329_LOCUS23555</name>
</gene>
<proteinExistence type="predicted"/>
<comment type="caution">
    <text evidence="2">The sequence shown here is derived from an EMBL/GenBank/DDBJ whole genome shotgun (WGS) entry which is preliminary data.</text>
</comment>
<evidence type="ECO:0000313" key="2">
    <source>
        <dbReference type="EMBL" id="CAK0822564.1"/>
    </source>
</evidence>
<keyword evidence="3" id="KW-1185">Reference proteome</keyword>
<dbReference type="EMBL" id="CAUYUJ010008002">
    <property type="protein sequence ID" value="CAK0822564.1"/>
    <property type="molecule type" value="Genomic_DNA"/>
</dbReference>
<reference evidence="2" key="1">
    <citation type="submission" date="2023-10" db="EMBL/GenBank/DDBJ databases">
        <authorList>
            <person name="Chen Y."/>
            <person name="Shah S."/>
            <person name="Dougan E. K."/>
            <person name="Thang M."/>
            <person name="Chan C."/>
        </authorList>
    </citation>
    <scope>NUCLEOTIDE SEQUENCE [LARGE SCALE GENOMIC DNA]</scope>
</reference>
<feature type="compositionally biased region" description="Polar residues" evidence="1">
    <location>
        <begin position="1"/>
        <end position="17"/>
    </location>
</feature>
<protein>
    <submittedName>
        <fullName evidence="2">Uncharacterized protein</fullName>
    </submittedName>
</protein>
<feature type="compositionally biased region" description="Low complexity" evidence="1">
    <location>
        <begin position="34"/>
        <end position="47"/>
    </location>
</feature>
<organism evidence="2 3">
    <name type="scientific">Prorocentrum cordatum</name>
    <dbReference type="NCBI Taxonomy" id="2364126"/>
    <lineage>
        <taxon>Eukaryota</taxon>
        <taxon>Sar</taxon>
        <taxon>Alveolata</taxon>
        <taxon>Dinophyceae</taxon>
        <taxon>Prorocentrales</taxon>
        <taxon>Prorocentraceae</taxon>
        <taxon>Prorocentrum</taxon>
    </lineage>
</organism>
<evidence type="ECO:0000313" key="3">
    <source>
        <dbReference type="Proteomes" id="UP001189429"/>
    </source>
</evidence>
<sequence>MAQLRSPSPTCPAQSCSVRPRGAGVAGEGGEELPGGAASKGRASSAGPVSPRSTGRGQEGCQAQGPAALYRRWLEEHRPRAKRWLQEAWAEEEARRQPQLSAGTRRILNSQGLQRSAGDAVVHERLYNDFHKRQAELSRRREAAEASVAVDARPWVCDGTQRLMSEEIAAVRPQIAAARRQKGSGPRGAAPGAAMAAAAEIVWQKCRLPVTVESLRSYDVVEVLRLALSTGRIGKRTEMSEETKRARDALADCPMNMCRINELGRCYANEAQYDKCEIALLRGWKRANEIEDASIRFCFLLKLCESSYYQLSIGRRWPCSRT</sequence>
<evidence type="ECO:0000256" key="1">
    <source>
        <dbReference type="SAM" id="MobiDB-lite"/>
    </source>
</evidence>
<name>A0ABN9RTE0_9DINO</name>
<feature type="region of interest" description="Disordered" evidence="1">
    <location>
        <begin position="1"/>
        <end position="63"/>
    </location>
</feature>